<evidence type="ECO:0000313" key="3">
    <source>
        <dbReference type="Proteomes" id="UP000789901"/>
    </source>
</evidence>
<organism evidence="2 3">
    <name type="scientific">Gigaspora margarita</name>
    <dbReference type="NCBI Taxonomy" id="4874"/>
    <lineage>
        <taxon>Eukaryota</taxon>
        <taxon>Fungi</taxon>
        <taxon>Fungi incertae sedis</taxon>
        <taxon>Mucoromycota</taxon>
        <taxon>Glomeromycotina</taxon>
        <taxon>Glomeromycetes</taxon>
        <taxon>Diversisporales</taxon>
        <taxon>Gigasporaceae</taxon>
        <taxon>Gigaspora</taxon>
    </lineage>
</organism>
<comment type="caution">
    <text evidence="2">The sequence shown here is derived from an EMBL/GenBank/DDBJ whole genome shotgun (WGS) entry which is preliminary data.</text>
</comment>
<evidence type="ECO:0000313" key="2">
    <source>
        <dbReference type="EMBL" id="CAG8710773.1"/>
    </source>
</evidence>
<dbReference type="Proteomes" id="UP000789901">
    <property type="component" value="Unassembled WGS sequence"/>
</dbReference>
<protein>
    <submittedName>
        <fullName evidence="2">38291_t:CDS:1</fullName>
    </submittedName>
</protein>
<proteinExistence type="predicted"/>
<accession>A0ABN7V1D2</accession>
<evidence type="ECO:0000256" key="1">
    <source>
        <dbReference type="SAM" id="MobiDB-lite"/>
    </source>
</evidence>
<name>A0ABN7V1D2_GIGMA</name>
<keyword evidence="3" id="KW-1185">Reference proteome</keyword>
<reference evidence="2 3" key="1">
    <citation type="submission" date="2021-06" db="EMBL/GenBank/DDBJ databases">
        <authorList>
            <person name="Kallberg Y."/>
            <person name="Tangrot J."/>
            <person name="Rosling A."/>
        </authorList>
    </citation>
    <scope>NUCLEOTIDE SEQUENCE [LARGE SCALE GENOMIC DNA]</scope>
    <source>
        <strain evidence="2 3">120-4 pot B 10/14</strain>
    </source>
</reference>
<sequence>MDTIIKQKSTKKFLNKIFHPSGNKKNSSTVSPHENELAPSFVALDLSNHNSSRPAVTPIKNSNEPFQYERPSSVHRRYSFSNVHENGRQKLLAAKRKEYQEKMAAFDDLIQRRRGVTLTYALYPEALSR</sequence>
<dbReference type="EMBL" id="CAJVQB010007886">
    <property type="protein sequence ID" value="CAG8710773.1"/>
    <property type="molecule type" value="Genomic_DNA"/>
</dbReference>
<feature type="compositionally biased region" description="Polar residues" evidence="1">
    <location>
        <begin position="52"/>
        <end position="65"/>
    </location>
</feature>
<gene>
    <name evidence="2" type="ORF">GMARGA_LOCUS12733</name>
</gene>
<feature type="region of interest" description="Disordered" evidence="1">
    <location>
        <begin position="52"/>
        <end position="73"/>
    </location>
</feature>